<evidence type="ECO:0000256" key="5">
    <source>
        <dbReference type="ARBA" id="ARBA00022692"/>
    </source>
</evidence>
<evidence type="ECO:0000313" key="10">
    <source>
        <dbReference type="Proteomes" id="UP001060414"/>
    </source>
</evidence>
<feature type="transmembrane region" description="Helical" evidence="8">
    <location>
        <begin position="17"/>
        <end position="35"/>
    </location>
</feature>
<dbReference type="PANTHER" id="PTHR21716">
    <property type="entry name" value="TRANSMEMBRANE PROTEIN"/>
    <property type="match status" value="1"/>
</dbReference>
<keyword evidence="5 8" id="KW-0812">Transmembrane</keyword>
<sequence>MDVITQWFRRNFADQQVVILLALLALGLVIVLMLGRMMVPFFASLVIAYLLEAPVRSLGRTGMPRLAAVLLVFAVFLALLFVGFFWLVPLLIKQVTQLIQQLPSMIGEAQEALMALPERYPRLISETQVHEIANTLRAEVVRQAQKLLTISMASVLGLVTLLVYLVLMPILVFFFLKDKDRILQWVQSFLPQERTLASTVWQEVNKQIGNYIRGKILEILIVWFVTSITFWLLDLNYAMLLGFLVGLSVLIPYVGAAVVTLPVALVAYFQWGFEQQFFYVLIAYAIIQLLDGNLLAPLLLSEAVNLHPVAIIAAILVFGGIWGFLGVFFAIPLATLINAIIKAWPREALSNQT</sequence>
<gene>
    <name evidence="9" type="ORF">L9S41_07485</name>
</gene>
<keyword evidence="7 8" id="KW-0472">Membrane</keyword>
<evidence type="ECO:0000256" key="7">
    <source>
        <dbReference type="ARBA" id="ARBA00023136"/>
    </source>
</evidence>
<dbReference type="Proteomes" id="UP001060414">
    <property type="component" value="Chromosome"/>
</dbReference>
<reference evidence="9" key="1">
    <citation type="journal article" date="2022" name="Environ. Microbiol.">
        <title>Geoalkalibacter halelectricus SAP #1 sp. nov. possessing extracellular electron transfer and mineral#reducing capabilities from a haloalkaline environment.</title>
        <authorList>
            <person name="Yadav S."/>
            <person name="Singh R."/>
            <person name="Sundharam S.S."/>
            <person name="Chaudhary S."/>
            <person name="Krishnamurthi S."/>
            <person name="Patil S.A."/>
        </authorList>
    </citation>
    <scope>NUCLEOTIDE SEQUENCE</scope>
    <source>
        <strain evidence="9">SAP-1</strain>
    </source>
</reference>
<keyword evidence="6 8" id="KW-1133">Transmembrane helix</keyword>
<evidence type="ECO:0000256" key="2">
    <source>
        <dbReference type="ARBA" id="ARBA00009773"/>
    </source>
</evidence>
<evidence type="ECO:0000313" key="9">
    <source>
        <dbReference type="EMBL" id="UWZ81221.1"/>
    </source>
</evidence>
<name>A0ABY5ZRB0_9BACT</name>
<feature type="transmembrane region" description="Helical" evidence="8">
    <location>
        <begin position="216"/>
        <end position="233"/>
    </location>
</feature>
<feature type="transmembrane region" description="Helical" evidence="8">
    <location>
        <begin position="311"/>
        <end position="341"/>
    </location>
</feature>
<dbReference type="RefSeq" id="WP_260749594.1">
    <property type="nucleotide sequence ID" value="NZ_CP092109.1"/>
</dbReference>
<dbReference type="EMBL" id="CP092109">
    <property type="protein sequence ID" value="UWZ81221.1"/>
    <property type="molecule type" value="Genomic_DNA"/>
</dbReference>
<keyword evidence="10" id="KW-1185">Reference proteome</keyword>
<protein>
    <submittedName>
        <fullName evidence="9">AI-2E family transporter</fullName>
    </submittedName>
</protein>
<comment type="subcellular location">
    <subcellularLocation>
        <location evidence="1">Cell membrane</location>
        <topology evidence="1">Multi-pass membrane protein</topology>
    </subcellularLocation>
</comment>
<comment type="similarity">
    <text evidence="2">Belongs to the autoinducer-2 exporter (AI-2E) (TC 2.A.86) family.</text>
</comment>
<evidence type="ECO:0000256" key="1">
    <source>
        <dbReference type="ARBA" id="ARBA00004651"/>
    </source>
</evidence>
<feature type="transmembrane region" description="Helical" evidence="8">
    <location>
        <begin position="239"/>
        <end position="265"/>
    </location>
</feature>
<feature type="transmembrane region" description="Helical" evidence="8">
    <location>
        <begin position="41"/>
        <end position="59"/>
    </location>
</feature>
<feature type="transmembrane region" description="Helical" evidence="8">
    <location>
        <begin position="277"/>
        <end position="299"/>
    </location>
</feature>
<dbReference type="PANTHER" id="PTHR21716:SF53">
    <property type="entry name" value="PERMEASE PERM-RELATED"/>
    <property type="match status" value="1"/>
</dbReference>
<dbReference type="Pfam" id="PF01594">
    <property type="entry name" value="AI-2E_transport"/>
    <property type="match status" value="1"/>
</dbReference>
<feature type="transmembrane region" description="Helical" evidence="8">
    <location>
        <begin position="66"/>
        <end position="88"/>
    </location>
</feature>
<proteinExistence type="inferred from homology"/>
<evidence type="ECO:0000256" key="3">
    <source>
        <dbReference type="ARBA" id="ARBA00022448"/>
    </source>
</evidence>
<evidence type="ECO:0000256" key="8">
    <source>
        <dbReference type="SAM" id="Phobius"/>
    </source>
</evidence>
<evidence type="ECO:0000256" key="6">
    <source>
        <dbReference type="ARBA" id="ARBA00022989"/>
    </source>
</evidence>
<feature type="transmembrane region" description="Helical" evidence="8">
    <location>
        <begin position="155"/>
        <end position="176"/>
    </location>
</feature>
<evidence type="ECO:0000256" key="4">
    <source>
        <dbReference type="ARBA" id="ARBA00022475"/>
    </source>
</evidence>
<accession>A0ABY5ZRB0</accession>
<organism evidence="9 10">
    <name type="scientific">Geoalkalibacter halelectricus</name>
    <dbReference type="NCBI Taxonomy" id="2847045"/>
    <lineage>
        <taxon>Bacteria</taxon>
        <taxon>Pseudomonadati</taxon>
        <taxon>Thermodesulfobacteriota</taxon>
        <taxon>Desulfuromonadia</taxon>
        <taxon>Desulfuromonadales</taxon>
        <taxon>Geoalkalibacteraceae</taxon>
        <taxon>Geoalkalibacter</taxon>
    </lineage>
</organism>
<dbReference type="InterPro" id="IPR002549">
    <property type="entry name" value="AI-2E-like"/>
</dbReference>
<keyword evidence="3" id="KW-0813">Transport</keyword>
<keyword evidence="4" id="KW-1003">Cell membrane</keyword>